<dbReference type="RefSeq" id="WP_377938270.1">
    <property type="nucleotide sequence ID" value="NZ_JBHTHQ010000012.1"/>
</dbReference>
<name>A0ABW2Y2Y2_9BIFI</name>
<organism evidence="2 3">
    <name type="scientific">Alloscardovia venturai</name>
    <dbReference type="NCBI Taxonomy" id="1769421"/>
    <lineage>
        <taxon>Bacteria</taxon>
        <taxon>Bacillati</taxon>
        <taxon>Actinomycetota</taxon>
        <taxon>Actinomycetes</taxon>
        <taxon>Bifidobacteriales</taxon>
        <taxon>Bifidobacteriaceae</taxon>
        <taxon>Alloscardovia</taxon>
    </lineage>
</organism>
<evidence type="ECO:0000313" key="3">
    <source>
        <dbReference type="Proteomes" id="UP001597036"/>
    </source>
</evidence>
<feature type="transmembrane region" description="Helical" evidence="1">
    <location>
        <begin position="21"/>
        <end position="39"/>
    </location>
</feature>
<dbReference type="EMBL" id="JBHTHQ010000012">
    <property type="protein sequence ID" value="MFD0704625.1"/>
    <property type="molecule type" value="Genomic_DNA"/>
</dbReference>
<keyword evidence="1" id="KW-1133">Transmembrane helix</keyword>
<sequence>MKTALASTSSQSLRLSTRAPVLNGYSAFFFAALSALSITDNVQLPV</sequence>
<keyword evidence="1" id="KW-0812">Transmembrane</keyword>
<accession>A0ABW2Y2Y2</accession>
<protein>
    <submittedName>
        <fullName evidence="2">Uncharacterized protein</fullName>
    </submittedName>
</protein>
<dbReference type="Proteomes" id="UP001597036">
    <property type="component" value="Unassembled WGS sequence"/>
</dbReference>
<comment type="caution">
    <text evidence="2">The sequence shown here is derived from an EMBL/GenBank/DDBJ whole genome shotgun (WGS) entry which is preliminary data.</text>
</comment>
<reference evidence="3" key="1">
    <citation type="journal article" date="2019" name="Int. J. Syst. Evol. Microbiol.">
        <title>The Global Catalogue of Microorganisms (GCM) 10K type strain sequencing project: providing services to taxonomists for standard genome sequencing and annotation.</title>
        <authorList>
            <consortium name="The Broad Institute Genomics Platform"/>
            <consortium name="The Broad Institute Genome Sequencing Center for Infectious Disease"/>
            <person name="Wu L."/>
            <person name="Ma J."/>
        </authorList>
    </citation>
    <scope>NUCLEOTIDE SEQUENCE [LARGE SCALE GENOMIC DNA]</scope>
    <source>
        <strain evidence="3">CCM 8604</strain>
    </source>
</reference>
<evidence type="ECO:0000313" key="2">
    <source>
        <dbReference type="EMBL" id="MFD0704625.1"/>
    </source>
</evidence>
<proteinExistence type="predicted"/>
<gene>
    <name evidence="2" type="ORF">ACFQY8_02520</name>
</gene>
<evidence type="ECO:0000256" key="1">
    <source>
        <dbReference type="SAM" id="Phobius"/>
    </source>
</evidence>
<keyword evidence="1" id="KW-0472">Membrane</keyword>
<keyword evidence="3" id="KW-1185">Reference proteome</keyword>